<dbReference type="GO" id="GO:0003677">
    <property type="term" value="F:DNA binding"/>
    <property type="evidence" value="ECO:0007669"/>
    <property type="project" value="UniProtKB-KW"/>
</dbReference>
<comment type="caution">
    <text evidence="8">The sequence shown here is derived from an EMBL/GenBank/DDBJ whole genome shotgun (WGS) entry which is preliminary data.</text>
</comment>
<dbReference type="SUPFAM" id="SSF54171">
    <property type="entry name" value="DNA-binding domain"/>
    <property type="match status" value="1"/>
</dbReference>
<proteinExistence type="predicted"/>
<dbReference type="CDD" id="cd00018">
    <property type="entry name" value="AP2"/>
    <property type="match status" value="1"/>
</dbReference>
<dbReference type="SMART" id="SM00380">
    <property type="entry name" value="AP2"/>
    <property type="match status" value="1"/>
</dbReference>
<evidence type="ECO:0000313" key="9">
    <source>
        <dbReference type="Proteomes" id="UP001552299"/>
    </source>
</evidence>
<feature type="region of interest" description="Disordered" evidence="6">
    <location>
        <begin position="21"/>
        <end position="40"/>
    </location>
</feature>
<dbReference type="Proteomes" id="UP001552299">
    <property type="component" value="Unassembled WGS sequence"/>
</dbReference>
<evidence type="ECO:0000256" key="4">
    <source>
        <dbReference type="ARBA" id="ARBA00023163"/>
    </source>
</evidence>
<evidence type="ECO:0000256" key="6">
    <source>
        <dbReference type="SAM" id="MobiDB-lite"/>
    </source>
</evidence>
<evidence type="ECO:0000256" key="5">
    <source>
        <dbReference type="ARBA" id="ARBA00023242"/>
    </source>
</evidence>
<evidence type="ECO:0000313" key="8">
    <source>
        <dbReference type="EMBL" id="KAL0908859.1"/>
    </source>
</evidence>
<name>A0ABD0U868_DENTH</name>
<dbReference type="InterPro" id="IPR001471">
    <property type="entry name" value="AP2/ERF_dom"/>
</dbReference>
<feature type="domain" description="AP2/ERF" evidence="7">
    <location>
        <begin position="113"/>
        <end position="170"/>
    </location>
</feature>
<evidence type="ECO:0000259" key="7">
    <source>
        <dbReference type="PROSITE" id="PS51032"/>
    </source>
</evidence>
<feature type="compositionally biased region" description="Basic and acidic residues" evidence="6">
    <location>
        <begin position="86"/>
        <end position="105"/>
    </location>
</feature>
<feature type="compositionally biased region" description="Polar residues" evidence="6">
    <location>
        <begin position="181"/>
        <end position="193"/>
    </location>
</feature>
<keyword evidence="5" id="KW-0539">Nucleus</keyword>
<dbReference type="InterPro" id="IPR044808">
    <property type="entry name" value="ERF_plant"/>
</dbReference>
<dbReference type="AlphaFoldDB" id="A0ABD0U868"/>
<dbReference type="PANTHER" id="PTHR31190">
    <property type="entry name" value="DNA-BINDING DOMAIN"/>
    <property type="match status" value="1"/>
</dbReference>
<dbReference type="InterPro" id="IPR016177">
    <property type="entry name" value="DNA-bd_dom_sf"/>
</dbReference>
<keyword evidence="2" id="KW-0805">Transcription regulation</keyword>
<dbReference type="InterPro" id="IPR036955">
    <property type="entry name" value="AP2/ERF_dom_sf"/>
</dbReference>
<feature type="region of interest" description="Disordered" evidence="6">
    <location>
        <begin position="164"/>
        <end position="193"/>
    </location>
</feature>
<dbReference type="Pfam" id="PF00847">
    <property type="entry name" value="AP2"/>
    <property type="match status" value="1"/>
</dbReference>
<sequence>MCGGAMISDFIPSARQRRGTGDYLWADQGKKKKKRNGGRKIREAEFDDDFEADFREFKDEEEVVDELEEFTAVKPFAFRPKPATLSREDSAVLKRSEFDGDADKSSKRKRKNQFRGIRRRPWGKWAAEIRDPRKGERVWLGTFDTPEEAARAYDAAARKVRGKKAKVNFPDEASKPAQNHPPKQTASKTLEGNSTEELNFNESFDYFSNVNYNFYSSLGMGEEIIEPMKLEKIYSSEQESNSLNCSDYGWENEFKSPEITSIPPPTVGDLKSGYMEESGAHKKLKTNSDDVVLANQDGAIKFPEDLPAFEPNMKFMPFSEETLDGSLDSLLGTEMIQDGTLNFMDLWNFEDIPISESIF</sequence>
<dbReference type="FunFam" id="3.30.730.10:FF:000001">
    <property type="entry name" value="Ethylene-responsive transcription factor 2"/>
    <property type="match status" value="1"/>
</dbReference>
<accession>A0ABD0U868</accession>
<protein>
    <recommendedName>
        <fullName evidence="7">AP2/ERF domain-containing protein</fullName>
    </recommendedName>
</protein>
<feature type="region of interest" description="Disordered" evidence="6">
    <location>
        <begin position="84"/>
        <end position="114"/>
    </location>
</feature>
<dbReference type="PANTHER" id="PTHR31190:SF480">
    <property type="entry name" value="ETHYLENE-RESPONSIVE TRANSCRIPTION FACTOR RAP2-12"/>
    <property type="match status" value="1"/>
</dbReference>
<comment type="subcellular location">
    <subcellularLocation>
        <location evidence="1">Nucleus</location>
    </subcellularLocation>
</comment>
<organism evidence="8 9">
    <name type="scientific">Dendrobium thyrsiflorum</name>
    <name type="common">Pinecone-like raceme dendrobium</name>
    <name type="synonym">Orchid</name>
    <dbReference type="NCBI Taxonomy" id="117978"/>
    <lineage>
        <taxon>Eukaryota</taxon>
        <taxon>Viridiplantae</taxon>
        <taxon>Streptophyta</taxon>
        <taxon>Embryophyta</taxon>
        <taxon>Tracheophyta</taxon>
        <taxon>Spermatophyta</taxon>
        <taxon>Magnoliopsida</taxon>
        <taxon>Liliopsida</taxon>
        <taxon>Asparagales</taxon>
        <taxon>Orchidaceae</taxon>
        <taxon>Epidendroideae</taxon>
        <taxon>Malaxideae</taxon>
        <taxon>Dendrobiinae</taxon>
        <taxon>Dendrobium</taxon>
    </lineage>
</organism>
<reference evidence="8 9" key="1">
    <citation type="journal article" date="2024" name="Plant Biotechnol. J.">
        <title>Dendrobium thyrsiflorum genome and its molecular insights into genes involved in important horticultural traits.</title>
        <authorList>
            <person name="Chen B."/>
            <person name="Wang J.Y."/>
            <person name="Zheng P.J."/>
            <person name="Li K.L."/>
            <person name="Liang Y.M."/>
            <person name="Chen X.F."/>
            <person name="Zhang C."/>
            <person name="Zhao X."/>
            <person name="He X."/>
            <person name="Zhang G.Q."/>
            <person name="Liu Z.J."/>
            <person name="Xu Q."/>
        </authorList>
    </citation>
    <scope>NUCLEOTIDE SEQUENCE [LARGE SCALE GENOMIC DNA]</scope>
    <source>
        <strain evidence="8">GZMU011</strain>
    </source>
</reference>
<dbReference type="PROSITE" id="PS51032">
    <property type="entry name" value="AP2_ERF"/>
    <property type="match status" value="1"/>
</dbReference>
<dbReference type="Gene3D" id="3.30.730.10">
    <property type="entry name" value="AP2/ERF domain"/>
    <property type="match status" value="1"/>
</dbReference>
<feature type="compositionally biased region" description="Basic residues" evidence="6">
    <location>
        <begin position="30"/>
        <end position="39"/>
    </location>
</feature>
<keyword evidence="4" id="KW-0804">Transcription</keyword>
<gene>
    <name evidence="8" type="ORF">M5K25_023370</name>
</gene>
<evidence type="ECO:0000256" key="2">
    <source>
        <dbReference type="ARBA" id="ARBA00023015"/>
    </source>
</evidence>
<keyword evidence="9" id="KW-1185">Reference proteome</keyword>
<evidence type="ECO:0000256" key="3">
    <source>
        <dbReference type="ARBA" id="ARBA00023125"/>
    </source>
</evidence>
<dbReference type="EMBL" id="JANQDX010000017">
    <property type="protein sequence ID" value="KAL0908859.1"/>
    <property type="molecule type" value="Genomic_DNA"/>
</dbReference>
<dbReference type="GO" id="GO:0005634">
    <property type="term" value="C:nucleus"/>
    <property type="evidence" value="ECO:0007669"/>
    <property type="project" value="UniProtKB-SubCell"/>
</dbReference>
<evidence type="ECO:0000256" key="1">
    <source>
        <dbReference type="ARBA" id="ARBA00004123"/>
    </source>
</evidence>
<dbReference type="PRINTS" id="PR00367">
    <property type="entry name" value="ETHRSPELEMNT"/>
</dbReference>
<keyword evidence="3" id="KW-0238">DNA-binding</keyword>